<dbReference type="SUPFAM" id="SSF140453">
    <property type="entry name" value="EsxAB dimer-like"/>
    <property type="match status" value="1"/>
</dbReference>
<evidence type="ECO:0000313" key="2">
    <source>
        <dbReference type="Proteomes" id="UP000465785"/>
    </source>
</evidence>
<geneLocation type="plasmid" evidence="1 2">
    <name>pJCM6399</name>
</geneLocation>
<reference evidence="1 2" key="1">
    <citation type="journal article" date="2019" name="Emerg. Microbes Infect.">
        <title>Comprehensive subspecies identification of 175 nontuberculous mycobacteria species based on 7547 genomic profiles.</title>
        <authorList>
            <person name="Matsumoto Y."/>
            <person name="Kinjo T."/>
            <person name="Motooka D."/>
            <person name="Nabeya D."/>
            <person name="Jung N."/>
            <person name="Uechi K."/>
            <person name="Horii T."/>
            <person name="Iida T."/>
            <person name="Fujita J."/>
            <person name="Nakamura S."/>
        </authorList>
    </citation>
    <scope>NUCLEOTIDE SEQUENCE [LARGE SCALE GENOMIC DNA]</scope>
    <source>
        <strain evidence="1 2">JCM 6399</strain>
        <plasmid evidence="1">pJCM6399</plasmid>
    </source>
</reference>
<keyword evidence="1" id="KW-0614">Plasmid</keyword>
<organism evidence="1 2">
    <name type="scientific">Mycobacterium gallinarum</name>
    <dbReference type="NCBI Taxonomy" id="39689"/>
    <lineage>
        <taxon>Bacteria</taxon>
        <taxon>Bacillati</taxon>
        <taxon>Actinomycetota</taxon>
        <taxon>Actinomycetes</taxon>
        <taxon>Mycobacteriales</taxon>
        <taxon>Mycobacteriaceae</taxon>
        <taxon>Mycobacterium</taxon>
    </lineage>
</organism>
<dbReference type="RefSeq" id="WP_163738762.1">
    <property type="nucleotide sequence ID" value="NZ_AP022602.1"/>
</dbReference>
<accession>A0A9W4BLL6</accession>
<dbReference type="EMBL" id="AP022602">
    <property type="protein sequence ID" value="BBY96392.1"/>
    <property type="molecule type" value="Genomic_DNA"/>
</dbReference>
<dbReference type="KEGG" id="mgau:MGALJ_60610"/>
<sequence length="97" mass="10458">MDMMRYDQAKMTDHVAAQAGLVAHLNGLKDQALNVLAQTQEFWTDKGANAYAEAQRSIVMAYEQVFETIGRHGGAQSGAVNNTDVGDANNAARFVGI</sequence>
<gene>
    <name evidence="1" type="ORF">MGALJ_60610</name>
</gene>
<dbReference type="Proteomes" id="UP000465785">
    <property type="component" value="Plasmid pJCM6399"/>
</dbReference>
<dbReference type="AlphaFoldDB" id="A0A9W4BLL6"/>
<keyword evidence="2" id="KW-1185">Reference proteome</keyword>
<evidence type="ECO:0000313" key="1">
    <source>
        <dbReference type="EMBL" id="BBY96392.1"/>
    </source>
</evidence>
<protein>
    <submittedName>
        <fullName evidence="1">Uncharacterized protein</fullName>
    </submittedName>
</protein>
<dbReference type="Gene3D" id="1.10.287.1060">
    <property type="entry name" value="ESAT-6-like"/>
    <property type="match status" value="1"/>
</dbReference>
<dbReference type="InterPro" id="IPR036689">
    <property type="entry name" value="ESAT-6-like_sf"/>
</dbReference>
<name>A0A9W4BLL6_9MYCO</name>
<proteinExistence type="predicted"/>